<sequence>MRSHGAGWAWAWAPPPPPPTGWERSNEQMVNTLKRDSRQGARVGRGAEGEEISP</sequence>
<dbReference type="RefSeq" id="XP_003847087.1">
    <property type="nucleotide sequence ID" value="XM_003847039.1"/>
</dbReference>
<dbReference type="InParanoid" id="F9XRN1"/>
<organism evidence="2 3">
    <name type="scientific">Zymoseptoria tritici (strain CBS 115943 / IPO323)</name>
    <name type="common">Speckled leaf blotch fungus</name>
    <name type="synonym">Septoria tritici</name>
    <dbReference type="NCBI Taxonomy" id="336722"/>
    <lineage>
        <taxon>Eukaryota</taxon>
        <taxon>Fungi</taxon>
        <taxon>Dikarya</taxon>
        <taxon>Ascomycota</taxon>
        <taxon>Pezizomycotina</taxon>
        <taxon>Dothideomycetes</taxon>
        <taxon>Dothideomycetidae</taxon>
        <taxon>Mycosphaerellales</taxon>
        <taxon>Mycosphaerellaceae</taxon>
        <taxon>Zymoseptoria</taxon>
    </lineage>
</organism>
<reference evidence="2 3" key="1">
    <citation type="journal article" date="2011" name="PLoS Genet.">
        <title>Finished genome of the fungal wheat pathogen Mycosphaerella graminicola reveals dispensome structure, chromosome plasticity, and stealth pathogenesis.</title>
        <authorList>
            <person name="Goodwin S.B."/>
            <person name="Ben M'barek S."/>
            <person name="Dhillon B."/>
            <person name="Wittenberg A.H.J."/>
            <person name="Crane C.F."/>
            <person name="Hane J.K."/>
            <person name="Foster A.J."/>
            <person name="Van der Lee T.A.J."/>
            <person name="Grimwood J."/>
            <person name="Aerts A."/>
            <person name="Antoniw J."/>
            <person name="Bailey A."/>
            <person name="Bluhm B."/>
            <person name="Bowler J."/>
            <person name="Bristow J."/>
            <person name="van der Burgt A."/>
            <person name="Canto-Canche B."/>
            <person name="Churchill A.C.L."/>
            <person name="Conde-Ferraez L."/>
            <person name="Cools H.J."/>
            <person name="Coutinho P.M."/>
            <person name="Csukai M."/>
            <person name="Dehal P."/>
            <person name="De Wit P."/>
            <person name="Donzelli B."/>
            <person name="van de Geest H.C."/>
            <person name="van Ham R.C.H.J."/>
            <person name="Hammond-Kosack K.E."/>
            <person name="Henrissat B."/>
            <person name="Kilian A."/>
            <person name="Kobayashi A.K."/>
            <person name="Koopmann E."/>
            <person name="Kourmpetis Y."/>
            <person name="Kuzniar A."/>
            <person name="Lindquist E."/>
            <person name="Lombard V."/>
            <person name="Maliepaard C."/>
            <person name="Martins N."/>
            <person name="Mehrabi R."/>
            <person name="Nap J.P.H."/>
            <person name="Ponomarenko A."/>
            <person name="Rudd J.J."/>
            <person name="Salamov A."/>
            <person name="Schmutz J."/>
            <person name="Schouten H.J."/>
            <person name="Shapiro H."/>
            <person name="Stergiopoulos I."/>
            <person name="Torriani S.F.F."/>
            <person name="Tu H."/>
            <person name="de Vries R.P."/>
            <person name="Waalwijk C."/>
            <person name="Ware S.B."/>
            <person name="Wiebenga A."/>
            <person name="Zwiers L.-H."/>
            <person name="Oliver R.P."/>
            <person name="Grigoriev I.V."/>
            <person name="Kema G.H.J."/>
        </authorList>
    </citation>
    <scope>NUCLEOTIDE SEQUENCE [LARGE SCALE GENOMIC DNA]</scope>
    <source>
        <strain evidence="3">CBS 115943 / IPO323</strain>
    </source>
</reference>
<feature type="compositionally biased region" description="Low complexity" evidence="1">
    <location>
        <begin position="1"/>
        <end position="12"/>
    </location>
</feature>
<keyword evidence="3" id="KW-1185">Reference proteome</keyword>
<dbReference type="Proteomes" id="UP000008062">
    <property type="component" value="Chromosome 18"/>
</dbReference>
<dbReference type="EMBL" id="CM001213">
    <property type="protein sequence ID" value="EGP82063.1"/>
    <property type="molecule type" value="Genomic_DNA"/>
</dbReference>
<evidence type="ECO:0000313" key="3">
    <source>
        <dbReference type="Proteomes" id="UP000008062"/>
    </source>
</evidence>
<dbReference type="AlphaFoldDB" id="F9XRN1"/>
<accession>F9XRN1</accession>
<protein>
    <submittedName>
        <fullName evidence="2">Uncharacterized protein</fullName>
    </submittedName>
</protein>
<name>F9XRN1_ZYMTI</name>
<gene>
    <name evidence="2" type="ORF">MYCGRDRAFT_106653</name>
</gene>
<evidence type="ECO:0000256" key="1">
    <source>
        <dbReference type="SAM" id="MobiDB-lite"/>
    </source>
</evidence>
<dbReference type="KEGG" id="ztr:MYCGRDRAFT_106653"/>
<proteinExistence type="predicted"/>
<dbReference type="GeneID" id="13399477"/>
<evidence type="ECO:0000313" key="2">
    <source>
        <dbReference type="EMBL" id="EGP82063.1"/>
    </source>
</evidence>
<dbReference type="HOGENOM" id="CLU_3052151_0_0_1"/>
<feature type="region of interest" description="Disordered" evidence="1">
    <location>
        <begin position="1"/>
        <end position="54"/>
    </location>
</feature>